<keyword evidence="2" id="KW-1185">Reference proteome</keyword>
<dbReference type="AlphaFoldDB" id="A0A9Y2P0A4"/>
<accession>A0A9Y2P0A4</accession>
<gene>
    <name evidence="1" type="ORF">QPJ95_17770</name>
</gene>
<evidence type="ECO:0000313" key="2">
    <source>
        <dbReference type="Proteomes" id="UP001238334"/>
    </source>
</evidence>
<protein>
    <submittedName>
        <fullName evidence="1">Uncharacterized protein</fullName>
    </submittedName>
</protein>
<evidence type="ECO:0000313" key="1">
    <source>
        <dbReference type="EMBL" id="WIY24406.1"/>
    </source>
</evidence>
<dbReference type="EMBL" id="CP127247">
    <property type="protein sequence ID" value="WIY24406.1"/>
    <property type="molecule type" value="Genomic_DNA"/>
</dbReference>
<dbReference type="KEGG" id="ppso:QPJ95_17770"/>
<proteinExistence type="predicted"/>
<sequence length="188" mass="20770">MEADILHSGFDGLRLTVQTEIPSDLRAELQDTKLAAIANIRETELERDGIPFGVRRSGGMAFSVHTGKYGAEWLFADPENRAPNNPGVTVDFRAFLLATGGLRAAREHFEECMTALGMPYADTQIRVSRTDFAVDILAPWFEPNREALVLPPGTKNREFCEADTSETHAVNADKMNLRRCDSEGSISV</sequence>
<dbReference type="Proteomes" id="UP001238334">
    <property type="component" value="Chromosome"/>
</dbReference>
<organism evidence="1 2">
    <name type="scientific">Parasedimentitalea psychrophila</name>
    <dbReference type="NCBI Taxonomy" id="2997337"/>
    <lineage>
        <taxon>Bacteria</taxon>
        <taxon>Pseudomonadati</taxon>
        <taxon>Pseudomonadota</taxon>
        <taxon>Alphaproteobacteria</taxon>
        <taxon>Rhodobacterales</taxon>
        <taxon>Paracoccaceae</taxon>
        <taxon>Parasedimentitalea</taxon>
    </lineage>
</organism>
<name>A0A9Y2P0A4_9RHOB</name>
<reference evidence="1 2" key="1">
    <citation type="submission" date="2023-06" db="EMBL/GenBank/DDBJ databases">
        <title>Parasedimentitalea psychrophila sp. nov., a psychrophilic bacterium isolated from deep-sea sediment.</title>
        <authorList>
            <person name="Li A."/>
        </authorList>
    </citation>
    <scope>NUCLEOTIDE SEQUENCE [LARGE SCALE GENOMIC DNA]</scope>
    <source>
        <strain evidence="1 2">QS115</strain>
    </source>
</reference>
<dbReference type="RefSeq" id="WP_270920602.1">
    <property type="nucleotide sequence ID" value="NZ_CP127247.1"/>
</dbReference>